<dbReference type="EMBL" id="JADOXO010000295">
    <property type="protein sequence ID" value="KAF9807082.1"/>
    <property type="molecule type" value="Genomic_DNA"/>
</dbReference>
<gene>
    <name evidence="1" type="ORF">IEO21_08393</name>
</gene>
<sequence>MLNAMRLGHLSPGAIEKFRKLSRPVIYDDGIEPTDLYPTKNEVEIANILRLNELGSEPVTFCAVDIPGCDEDGCVISHKRMMACLDRLVALRSVTLKVSVTIAGASLITDGC</sequence>
<reference evidence="1" key="1">
    <citation type="submission" date="2020-11" db="EMBL/GenBank/DDBJ databases">
        <authorList>
            <person name="Koelle M."/>
            <person name="Horta M.A.C."/>
            <person name="Nowrousian M."/>
            <person name="Ohm R.A."/>
            <person name="Benz P."/>
            <person name="Pilgard A."/>
        </authorList>
    </citation>
    <scope>NUCLEOTIDE SEQUENCE</scope>
    <source>
        <strain evidence="1">FPRL280</strain>
    </source>
</reference>
<organism evidence="1 2">
    <name type="scientific">Rhodonia placenta</name>
    <dbReference type="NCBI Taxonomy" id="104341"/>
    <lineage>
        <taxon>Eukaryota</taxon>
        <taxon>Fungi</taxon>
        <taxon>Dikarya</taxon>
        <taxon>Basidiomycota</taxon>
        <taxon>Agaricomycotina</taxon>
        <taxon>Agaricomycetes</taxon>
        <taxon>Polyporales</taxon>
        <taxon>Adustoporiaceae</taxon>
        <taxon>Rhodonia</taxon>
    </lineage>
</organism>
<dbReference type="Proteomes" id="UP000639403">
    <property type="component" value="Unassembled WGS sequence"/>
</dbReference>
<evidence type="ECO:0000313" key="2">
    <source>
        <dbReference type="Proteomes" id="UP000639403"/>
    </source>
</evidence>
<reference evidence="1" key="2">
    <citation type="journal article" name="Front. Microbiol.">
        <title>Degradative Capacity of Two Strains of Rhodonia placenta: From Phenotype to Genotype.</title>
        <authorList>
            <person name="Kolle M."/>
            <person name="Horta M.A.C."/>
            <person name="Nowrousian M."/>
            <person name="Ohm R.A."/>
            <person name="Benz J.P."/>
            <person name="Pilgard A."/>
        </authorList>
    </citation>
    <scope>NUCLEOTIDE SEQUENCE</scope>
    <source>
        <strain evidence="1">FPRL280</strain>
    </source>
</reference>
<protein>
    <submittedName>
        <fullName evidence="1">Uncharacterized protein</fullName>
    </submittedName>
</protein>
<name>A0A8H7NW99_9APHY</name>
<accession>A0A8H7NW99</accession>
<dbReference type="AlphaFoldDB" id="A0A8H7NW99"/>
<comment type="caution">
    <text evidence="1">The sequence shown here is derived from an EMBL/GenBank/DDBJ whole genome shotgun (WGS) entry which is preliminary data.</text>
</comment>
<proteinExistence type="predicted"/>
<evidence type="ECO:0000313" key="1">
    <source>
        <dbReference type="EMBL" id="KAF9807082.1"/>
    </source>
</evidence>